<dbReference type="Pfam" id="PF13976">
    <property type="entry name" value="gag_pre-integrs"/>
    <property type="match status" value="1"/>
</dbReference>
<keyword evidence="4" id="KW-1185">Reference proteome</keyword>
<organism evidence="3 4">
    <name type="scientific">Cuscuta epithymum</name>
    <dbReference type="NCBI Taxonomy" id="186058"/>
    <lineage>
        <taxon>Eukaryota</taxon>
        <taxon>Viridiplantae</taxon>
        <taxon>Streptophyta</taxon>
        <taxon>Embryophyta</taxon>
        <taxon>Tracheophyta</taxon>
        <taxon>Spermatophyta</taxon>
        <taxon>Magnoliopsida</taxon>
        <taxon>eudicotyledons</taxon>
        <taxon>Gunneridae</taxon>
        <taxon>Pentapetalae</taxon>
        <taxon>asterids</taxon>
        <taxon>lamiids</taxon>
        <taxon>Solanales</taxon>
        <taxon>Convolvulaceae</taxon>
        <taxon>Cuscuteae</taxon>
        <taxon>Cuscuta</taxon>
        <taxon>Cuscuta subgen. Cuscuta</taxon>
    </lineage>
</organism>
<protein>
    <recommendedName>
        <fullName evidence="5">GAG-pre-integrase domain-containing protein</fullName>
    </recommendedName>
</protein>
<dbReference type="InterPro" id="IPR025724">
    <property type="entry name" value="GAG-pre-integrase_dom"/>
</dbReference>
<evidence type="ECO:0008006" key="5">
    <source>
        <dbReference type="Google" id="ProtNLM"/>
    </source>
</evidence>
<accession>A0AAV0E2V1</accession>
<evidence type="ECO:0000259" key="2">
    <source>
        <dbReference type="Pfam" id="PF22936"/>
    </source>
</evidence>
<evidence type="ECO:0000313" key="3">
    <source>
        <dbReference type="EMBL" id="CAH9115486.1"/>
    </source>
</evidence>
<reference evidence="3" key="1">
    <citation type="submission" date="2022-07" db="EMBL/GenBank/DDBJ databases">
        <authorList>
            <person name="Macas J."/>
            <person name="Novak P."/>
            <person name="Neumann P."/>
        </authorList>
    </citation>
    <scope>NUCLEOTIDE SEQUENCE</scope>
</reference>
<feature type="domain" description="GAG-pre-integrase" evidence="1">
    <location>
        <begin position="149"/>
        <end position="201"/>
    </location>
</feature>
<evidence type="ECO:0000259" key="1">
    <source>
        <dbReference type="Pfam" id="PF13976"/>
    </source>
</evidence>
<name>A0AAV0E2V1_9ASTE</name>
<evidence type="ECO:0000313" key="4">
    <source>
        <dbReference type="Proteomes" id="UP001152523"/>
    </source>
</evidence>
<dbReference type="EMBL" id="CAMAPF010000245">
    <property type="protein sequence ID" value="CAH9115486.1"/>
    <property type="molecule type" value="Genomic_DNA"/>
</dbReference>
<proteinExistence type="predicted"/>
<comment type="caution">
    <text evidence="3">The sequence shown here is derived from an EMBL/GenBank/DDBJ whole genome shotgun (WGS) entry which is preliminary data.</text>
</comment>
<dbReference type="AlphaFoldDB" id="A0AAV0E2V1"/>
<dbReference type="Proteomes" id="UP001152523">
    <property type="component" value="Unassembled WGS sequence"/>
</dbReference>
<gene>
    <name evidence="3" type="ORF">CEPIT_LOCUS21115</name>
</gene>
<dbReference type="Pfam" id="PF22936">
    <property type="entry name" value="Pol_BBD"/>
    <property type="match status" value="1"/>
</dbReference>
<sequence length="208" mass="23066">MDMGATARICRGAMEAGTGKASDVLHDISTACSTSGSTYQHSDWIFDCGATDTMSFELSDFDKISKAQKRHVQTANEELLPVQGAGTIKISESLKIPNCLYVPSLAHKLLSVSHVTKELNCTLLMQPSFCMLHHIRTGTIVGHGTEQNGLYFVDEITQQGNALLTHGSPDRLAWLWYRRLGHPSFVYLKTLFPQFENFLTCTVIHAYL</sequence>
<feature type="domain" description="Retrovirus-related Pol polyprotein from transposon TNT 1-94-like beta-barrel" evidence="2">
    <location>
        <begin position="44"/>
        <end position="117"/>
    </location>
</feature>
<dbReference type="InterPro" id="IPR054722">
    <property type="entry name" value="PolX-like_BBD"/>
</dbReference>